<dbReference type="EMBL" id="JAVDRL010000011">
    <property type="protein sequence ID" value="MDR6532929.1"/>
    <property type="molecule type" value="Genomic_DNA"/>
</dbReference>
<dbReference type="SUPFAM" id="SSF54593">
    <property type="entry name" value="Glyoxalase/Bleomycin resistance protein/Dihydroxybiphenyl dioxygenase"/>
    <property type="match status" value="1"/>
</dbReference>
<reference evidence="2 3" key="1">
    <citation type="submission" date="2023-07" db="EMBL/GenBank/DDBJ databases">
        <title>Sorghum-associated microbial communities from plants grown in Nebraska, USA.</title>
        <authorList>
            <person name="Schachtman D."/>
        </authorList>
    </citation>
    <scope>NUCLEOTIDE SEQUENCE [LARGE SCALE GENOMIC DNA]</scope>
    <source>
        <strain evidence="2 3">DS2154</strain>
    </source>
</reference>
<dbReference type="RefSeq" id="WP_310033608.1">
    <property type="nucleotide sequence ID" value="NZ_JAVDRL010000011.1"/>
</dbReference>
<accession>A0ABU1N3A2</accession>
<comment type="caution">
    <text evidence="2">The sequence shown here is derived from an EMBL/GenBank/DDBJ whole genome shotgun (WGS) entry which is preliminary data.</text>
</comment>
<proteinExistence type="predicted"/>
<sequence>MPKITPFLWFDTQAEQAANYYVSLFPDSRITQITRYGSGGPGAPGDVMTVGFELNGQAYTALNGGPHFTFTEAVSFVVHCADQAEVDRYWDALVADGGRESQCGWLKDKYGLSWQIVPQELLDLYSSPDKAAVGRMFAAMMQMVKLDMPALKAAFDGA</sequence>
<feature type="domain" description="PhnB-like" evidence="1">
    <location>
        <begin position="3"/>
        <end position="117"/>
    </location>
</feature>
<dbReference type="PIRSF" id="PIRSF021700">
    <property type="entry name" value="3_dmu_93_MTrfase"/>
    <property type="match status" value="1"/>
</dbReference>
<dbReference type="CDD" id="cd06588">
    <property type="entry name" value="PhnB_like"/>
    <property type="match status" value="1"/>
</dbReference>
<dbReference type="Gene3D" id="3.10.180.10">
    <property type="entry name" value="2,3-Dihydroxybiphenyl 1,2-Dioxygenase, domain 1"/>
    <property type="match status" value="1"/>
</dbReference>
<dbReference type="PANTHER" id="PTHR33990:SF2">
    <property type="entry name" value="PHNB-LIKE DOMAIN-CONTAINING PROTEIN"/>
    <property type="match status" value="1"/>
</dbReference>
<keyword evidence="3" id="KW-1185">Reference proteome</keyword>
<dbReference type="InterPro" id="IPR028973">
    <property type="entry name" value="PhnB-like"/>
</dbReference>
<evidence type="ECO:0000313" key="2">
    <source>
        <dbReference type="EMBL" id="MDR6532929.1"/>
    </source>
</evidence>
<gene>
    <name evidence="2" type="ORF">J2800_003690</name>
</gene>
<dbReference type="InterPro" id="IPR029068">
    <property type="entry name" value="Glyas_Bleomycin-R_OHBP_Dase"/>
</dbReference>
<protein>
    <submittedName>
        <fullName evidence="2">3-demethylubiquinone-9 3-methyltransferase (Glyoxalase superfamily)</fullName>
    </submittedName>
</protein>
<dbReference type="Pfam" id="PF06983">
    <property type="entry name" value="3-dmu-9_3-mt"/>
    <property type="match status" value="1"/>
</dbReference>
<dbReference type="Proteomes" id="UP001262754">
    <property type="component" value="Unassembled WGS sequence"/>
</dbReference>
<name>A0ABU1N3A2_9CAUL</name>
<evidence type="ECO:0000259" key="1">
    <source>
        <dbReference type="Pfam" id="PF06983"/>
    </source>
</evidence>
<evidence type="ECO:0000313" key="3">
    <source>
        <dbReference type="Proteomes" id="UP001262754"/>
    </source>
</evidence>
<organism evidence="2 3">
    <name type="scientific">Caulobacter rhizosphaerae</name>
    <dbReference type="NCBI Taxonomy" id="2010972"/>
    <lineage>
        <taxon>Bacteria</taxon>
        <taxon>Pseudomonadati</taxon>
        <taxon>Pseudomonadota</taxon>
        <taxon>Alphaproteobacteria</taxon>
        <taxon>Caulobacterales</taxon>
        <taxon>Caulobacteraceae</taxon>
        <taxon>Caulobacter</taxon>
    </lineage>
</organism>
<dbReference type="InterPro" id="IPR009725">
    <property type="entry name" value="3_dmu_93_MTrfase"/>
</dbReference>
<dbReference type="PANTHER" id="PTHR33990">
    <property type="entry name" value="PROTEIN YJDN-RELATED"/>
    <property type="match status" value="1"/>
</dbReference>